<dbReference type="InterPro" id="IPR010376">
    <property type="entry name" value="GBBH-like_N"/>
</dbReference>
<dbReference type="InterPro" id="IPR003819">
    <property type="entry name" value="TauD/TfdA-like"/>
</dbReference>
<dbReference type="FunCoup" id="F2UE64">
    <property type="interactions" value="180"/>
</dbReference>
<dbReference type="Gene3D" id="3.60.130.10">
    <property type="entry name" value="Clavaminate synthase-like"/>
    <property type="match status" value="1"/>
</dbReference>
<dbReference type="GO" id="GO:0016706">
    <property type="term" value="F:2-oxoglutarate-dependent dioxygenase activity"/>
    <property type="evidence" value="ECO:0007669"/>
    <property type="project" value="UniProtKB-ARBA"/>
</dbReference>
<evidence type="ECO:0000256" key="7">
    <source>
        <dbReference type="SAM" id="MobiDB-lite"/>
    </source>
</evidence>
<comment type="similarity">
    <text evidence="2">Belongs to the gamma-BBH/TMLD family.</text>
</comment>
<dbReference type="KEGG" id="sre:PTSG_07142"/>
<dbReference type="InterPro" id="IPR050411">
    <property type="entry name" value="AlphaKG_dependent_hydroxylases"/>
</dbReference>
<dbReference type="eggNOG" id="KOG3888">
    <property type="taxonomic scope" value="Eukaryota"/>
</dbReference>
<keyword evidence="4" id="KW-0223">Dioxygenase</keyword>
<feature type="domain" description="Gamma-butyrobetaine hydroxylase-like N-terminal" evidence="9">
    <location>
        <begin position="30"/>
        <end position="86"/>
    </location>
</feature>
<keyword evidence="6" id="KW-0408">Iron</keyword>
<name>F2UE64_SALR5</name>
<dbReference type="GO" id="GO:0005739">
    <property type="term" value="C:mitochondrion"/>
    <property type="evidence" value="ECO:0007669"/>
    <property type="project" value="TreeGrafter"/>
</dbReference>
<dbReference type="RefSeq" id="XP_004992559.1">
    <property type="nucleotide sequence ID" value="XM_004992502.1"/>
</dbReference>
<dbReference type="GO" id="GO:0045329">
    <property type="term" value="P:carnitine biosynthetic process"/>
    <property type="evidence" value="ECO:0007669"/>
    <property type="project" value="TreeGrafter"/>
</dbReference>
<dbReference type="InterPro" id="IPR042098">
    <property type="entry name" value="TauD-like_sf"/>
</dbReference>
<dbReference type="AlphaFoldDB" id="F2UE64"/>
<evidence type="ECO:0000256" key="1">
    <source>
        <dbReference type="ARBA" id="ARBA00001954"/>
    </source>
</evidence>
<accession>F2UE64</accession>
<feature type="domain" description="TauD/TfdA-like" evidence="8">
    <location>
        <begin position="145"/>
        <end position="390"/>
    </location>
</feature>
<reference evidence="10" key="1">
    <citation type="submission" date="2009-08" db="EMBL/GenBank/DDBJ databases">
        <title>Annotation of Salpingoeca rosetta.</title>
        <authorList>
            <consortium name="The Broad Institute Genome Sequencing Platform"/>
            <person name="Russ C."/>
            <person name="Cuomo C."/>
            <person name="Burger G."/>
            <person name="Gray M.W."/>
            <person name="Holland P.W.H."/>
            <person name="King N."/>
            <person name="Lang F.B.F."/>
            <person name="Roger A.J."/>
            <person name="Ruiz-Trillo I."/>
            <person name="Young S.K."/>
            <person name="Zeng Q."/>
            <person name="Gargeya S."/>
            <person name="Alvarado L."/>
            <person name="Berlin A."/>
            <person name="Chapman S.B."/>
            <person name="Chen Z."/>
            <person name="Freedman E."/>
            <person name="Gellesch M."/>
            <person name="Goldberg J."/>
            <person name="Griggs A."/>
            <person name="Gujja S."/>
            <person name="Heilman E."/>
            <person name="Heiman D."/>
            <person name="Howarth C."/>
            <person name="Mehta T."/>
            <person name="Neiman D."/>
            <person name="Pearson M."/>
            <person name="Roberts A."/>
            <person name="Saif S."/>
            <person name="Shea T."/>
            <person name="Shenoy N."/>
            <person name="Sisk P."/>
            <person name="Stolte C."/>
            <person name="Sykes S."/>
            <person name="White J."/>
            <person name="Yandava C."/>
            <person name="Haas B."/>
            <person name="Nusbaum C."/>
            <person name="Birren B."/>
        </authorList>
    </citation>
    <scope>NUCLEOTIDE SEQUENCE [LARGE SCALE GENOMIC DNA]</scope>
    <source>
        <strain evidence="10">ATCC 50818</strain>
    </source>
</reference>
<sequence length="423" mass="46636">MASLNALSSALLRTSRRAFHAVKAVVGSCDNVVKVTWSDGVETQHNATWLRHNCACPDCVQRHSGQRLLMSQDLKIVNKVTPLAIEDTCLRAACDGHVSMTPLHCLRTAPLATPTNDATTPPPSADAANNASATAAAGRKKRVHEYSDVLADENALFAWLNDLGQTGYAVISGAAGNTDAVVNLANTISHPQPTIYGTTFDVVATDAPINIAYSTAQLELHQDIVYYESPPGLQFLHALQFDDTVAGGESVLMDAFAVASRFRDLHPAHFDVLTRVPMRFQKVHYERELPVHIASLKPIIRLDHNGEIVEVTWSPPFEGPLPNTLPVDQVSAFYEAYVAFAQCIHAWDDLHVERRLHTGDVLTFNNRRMLHGRRAFDLRTHGHRHLKGVYVNINEFASRLNFLCIKRNVAPPAFYGDGQMNVI</sequence>
<dbReference type="Proteomes" id="UP000007799">
    <property type="component" value="Unassembled WGS sequence"/>
</dbReference>
<evidence type="ECO:0008006" key="12">
    <source>
        <dbReference type="Google" id="ProtNLM"/>
    </source>
</evidence>
<dbReference type="GO" id="GO:0046872">
    <property type="term" value="F:metal ion binding"/>
    <property type="evidence" value="ECO:0007669"/>
    <property type="project" value="UniProtKB-KW"/>
</dbReference>
<dbReference type="SUPFAM" id="SSF51197">
    <property type="entry name" value="Clavaminate synthase-like"/>
    <property type="match status" value="1"/>
</dbReference>
<keyword evidence="3" id="KW-0479">Metal-binding</keyword>
<proteinExistence type="inferred from homology"/>
<dbReference type="GeneID" id="16073128"/>
<dbReference type="PANTHER" id="PTHR10696:SF25">
    <property type="entry name" value="OXIDOREDUCTASE AIM17-RELATED"/>
    <property type="match status" value="1"/>
</dbReference>
<dbReference type="OrthoDB" id="406634at2759"/>
<gene>
    <name evidence="10" type="ORF">PTSG_07142</name>
</gene>
<evidence type="ECO:0000313" key="10">
    <source>
        <dbReference type="EMBL" id="EGD74914.1"/>
    </source>
</evidence>
<evidence type="ECO:0000256" key="3">
    <source>
        <dbReference type="ARBA" id="ARBA00022723"/>
    </source>
</evidence>
<dbReference type="Pfam" id="PF02668">
    <property type="entry name" value="TauD"/>
    <property type="match status" value="1"/>
</dbReference>
<protein>
    <recommendedName>
        <fullName evidence="12">Gamma-butyrobetaine dioxygenase</fullName>
    </recommendedName>
</protein>
<evidence type="ECO:0000256" key="2">
    <source>
        <dbReference type="ARBA" id="ARBA00008654"/>
    </source>
</evidence>
<dbReference type="OMA" id="VHITWPN"/>
<keyword evidence="5" id="KW-0560">Oxidoreductase</keyword>
<evidence type="ECO:0000259" key="8">
    <source>
        <dbReference type="Pfam" id="PF02668"/>
    </source>
</evidence>
<evidence type="ECO:0000313" key="11">
    <source>
        <dbReference type="Proteomes" id="UP000007799"/>
    </source>
</evidence>
<comment type="cofactor">
    <cofactor evidence="1">
        <name>Fe(2+)</name>
        <dbReference type="ChEBI" id="CHEBI:29033"/>
    </cofactor>
</comment>
<dbReference type="EMBL" id="GL832970">
    <property type="protein sequence ID" value="EGD74914.1"/>
    <property type="molecule type" value="Genomic_DNA"/>
</dbReference>
<dbReference type="InParanoid" id="F2UE64"/>
<organism evidence="11">
    <name type="scientific">Salpingoeca rosetta (strain ATCC 50818 / BSB-021)</name>
    <dbReference type="NCBI Taxonomy" id="946362"/>
    <lineage>
        <taxon>Eukaryota</taxon>
        <taxon>Choanoflagellata</taxon>
        <taxon>Craspedida</taxon>
        <taxon>Salpingoecidae</taxon>
        <taxon>Salpingoeca</taxon>
    </lineage>
</organism>
<keyword evidence="11" id="KW-1185">Reference proteome</keyword>
<dbReference type="InterPro" id="IPR038492">
    <property type="entry name" value="GBBH-like_N_sf"/>
</dbReference>
<dbReference type="CDD" id="cd00250">
    <property type="entry name" value="CAS_like"/>
    <property type="match status" value="1"/>
</dbReference>
<evidence type="ECO:0000256" key="5">
    <source>
        <dbReference type="ARBA" id="ARBA00023002"/>
    </source>
</evidence>
<dbReference type="STRING" id="946362.F2UE64"/>
<evidence type="ECO:0000256" key="6">
    <source>
        <dbReference type="ARBA" id="ARBA00023004"/>
    </source>
</evidence>
<evidence type="ECO:0000259" key="9">
    <source>
        <dbReference type="Pfam" id="PF06155"/>
    </source>
</evidence>
<dbReference type="PANTHER" id="PTHR10696">
    <property type="entry name" value="GAMMA-BUTYROBETAINE HYDROXYLASE-RELATED"/>
    <property type="match status" value="1"/>
</dbReference>
<evidence type="ECO:0000256" key="4">
    <source>
        <dbReference type="ARBA" id="ARBA00022964"/>
    </source>
</evidence>
<dbReference type="Pfam" id="PF06155">
    <property type="entry name" value="GBBH-like_N"/>
    <property type="match status" value="1"/>
</dbReference>
<dbReference type="Gene3D" id="3.30.2020.30">
    <property type="match status" value="1"/>
</dbReference>
<feature type="region of interest" description="Disordered" evidence="7">
    <location>
        <begin position="114"/>
        <end position="133"/>
    </location>
</feature>